<keyword evidence="4" id="KW-0472">Membrane</keyword>
<accession>A0A1I3RJ70</accession>
<sequence>MTTIIAEEVLLLAYSEVEGRQLIGSSELDAALGGALLAELAINRRIDLADKKVTVLDPTPLGDDELDATLARIAGEPKERKPDWWVYKLHSAKLRKRLLSRLAERGVLSEEPRKILGIFPSTRYPERDPRVEQGIRAGVQSVLSGSTPDERTAVLIAVLHAAKIDRKAFPGASKERVKEITEGEWAGAAVAKTIAAVNSAVMTAVIAGSIAASTAGTSG</sequence>
<dbReference type="GO" id="GO:0007030">
    <property type="term" value="P:Golgi organization"/>
    <property type="evidence" value="ECO:0007669"/>
    <property type="project" value="TreeGrafter"/>
</dbReference>
<dbReference type="GO" id="GO:0043001">
    <property type="term" value="P:Golgi to plasma membrane protein transport"/>
    <property type="evidence" value="ECO:0007669"/>
    <property type="project" value="TreeGrafter"/>
</dbReference>
<dbReference type="InterPro" id="IPR008628">
    <property type="entry name" value="GPP34-like"/>
</dbReference>
<comment type="subcellular location">
    <subcellularLocation>
        <location evidence="1">Golgi apparatus membrane</location>
        <topology evidence="1">Peripheral membrane protein</topology>
        <orientation evidence="1">Cytoplasmic side</orientation>
    </subcellularLocation>
</comment>
<dbReference type="Proteomes" id="UP000199111">
    <property type="component" value="Unassembled WGS sequence"/>
</dbReference>
<dbReference type="GeneID" id="96298834"/>
<gene>
    <name evidence="5" type="ORF">SAMN05216275_10936</name>
</gene>
<evidence type="ECO:0000256" key="4">
    <source>
        <dbReference type="ARBA" id="ARBA00023136"/>
    </source>
</evidence>
<name>A0A1I3RJ70_9ACTN</name>
<evidence type="ECO:0000256" key="2">
    <source>
        <dbReference type="ARBA" id="ARBA00023034"/>
    </source>
</evidence>
<reference evidence="6" key="1">
    <citation type="submission" date="2016-10" db="EMBL/GenBank/DDBJ databases">
        <authorList>
            <person name="Varghese N."/>
            <person name="Submissions S."/>
        </authorList>
    </citation>
    <scope>NUCLEOTIDE SEQUENCE [LARGE SCALE GENOMIC DNA]</scope>
    <source>
        <strain evidence="6">CGMCC 4.2126</strain>
    </source>
</reference>
<dbReference type="GO" id="GO:0012505">
    <property type="term" value="C:endomembrane system"/>
    <property type="evidence" value="ECO:0007669"/>
    <property type="project" value="UniProtKB-ARBA"/>
</dbReference>
<dbReference type="GO" id="GO:0048194">
    <property type="term" value="P:Golgi vesicle budding"/>
    <property type="evidence" value="ECO:0007669"/>
    <property type="project" value="TreeGrafter"/>
</dbReference>
<proteinExistence type="predicted"/>
<dbReference type="GO" id="GO:0006890">
    <property type="term" value="P:retrograde vesicle-mediated transport, Golgi to endoplasmic reticulum"/>
    <property type="evidence" value="ECO:0007669"/>
    <property type="project" value="TreeGrafter"/>
</dbReference>
<dbReference type="AlphaFoldDB" id="A0A1I3RJ70"/>
<dbReference type="GO" id="GO:0005829">
    <property type="term" value="C:cytosol"/>
    <property type="evidence" value="ECO:0007669"/>
    <property type="project" value="TreeGrafter"/>
</dbReference>
<keyword evidence="2" id="KW-0333">Golgi apparatus</keyword>
<dbReference type="PANTHER" id="PTHR12704:SF2">
    <property type="entry name" value="GOLGI PHOSPHOPROTEIN 3 HOMOLOG SAURON"/>
    <property type="match status" value="1"/>
</dbReference>
<keyword evidence="3" id="KW-0446">Lipid-binding</keyword>
<dbReference type="GO" id="GO:0070273">
    <property type="term" value="F:phosphatidylinositol-4-phosphate binding"/>
    <property type="evidence" value="ECO:0007669"/>
    <property type="project" value="InterPro"/>
</dbReference>
<evidence type="ECO:0000313" key="5">
    <source>
        <dbReference type="EMBL" id="SFJ45779.1"/>
    </source>
</evidence>
<evidence type="ECO:0000313" key="6">
    <source>
        <dbReference type="Proteomes" id="UP000199111"/>
    </source>
</evidence>
<keyword evidence="6" id="KW-1185">Reference proteome</keyword>
<organism evidence="5 6">
    <name type="scientific">Streptosporangium canum</name>
    <dbReference type="NCBI Taxonomy" id="324952"/>
    <lineage>
        <taxon>Bacteria</taxon>
        <taxon>Bacillati</taxon>
        <taxon>Actinomycetota</taxon>
        <taxon>Actinomycetes</taxon>
        <taxon>Streptosporangiales</taxon>
        <taxon>Streptosporangiaceae</taxon>
        <taxon>Streptosporangium</taxon>
    </lineage>
</organism>
<evidence type="ECO:0000256" key="3">
    <source>
        <dbReference type="ARBA" id="ARBA00023121"/>
    </source>
</evidence>
<dbReference type="Gene3D" id="1.10.3630.10">
    <property type="entry name" value="yeast vps74-n-term truncation variant domain like"/>
    <property type="match status" value="1"/>
</dbReference>
<dbReference type="RefSeq" id="WP_093887674.1">
    <property type="nucleotide sequence ID" value="NZ_FOQY01000009.1"/>
</dbReference>
<protein>
    <submittedName>
        <fullName evidence="5">Golgi phosphoprotein 3 (GPP34)</fullName>
    </submittedName>
</protein>
<dbReference type="PANTHER" id="PTHR12704">
    <property type="entry name" value="TRANS-GOLGI PROTEIN GMX33"/>
    <property type="match status" value="1"/>
</dbReference>
<dbReference type="Pfam" id="PF05719">
    <property type="entry name" value="GPP34"/>
    <property type="match status" value="1"/>
</dbReference>
<dbReference type="InterPro" id="IPR038261">
    <property type="entry name" value="GPP34-like_sf"/>
</dbReference>
<dbReference type="EMBL" id="FOQY01000009">
    <property type="protein sequence ID" value="SFJ45779.1"/>
    <property type="molecule type" value="Genomic_DNA"/>
</dbReference>
<evidence type="ECO:0000256" key="1">
    <source>
        <dbReference type="ARBA" id="ARBA00004255"/>
    </source>
</evidence>